<proteinExistence type="predicted"/>
<dbReference type="Proteomes" id="UP000183832">
    <property type="component" value="Unassembled WGS sequence"/>
</dbReference>
<name>A0A1J1ILZ3_9DIPT</name>
<evidence type="ECO:0000313" key="1">
    <source>
        <dbReference type="EMBL" id="CRL01261.1"/>
    </source>
</evidence>
<gene>
    <name evidence="1" type="ORF">CLUMA_CG014611</name>
</gene>
<accession>A0A1J1ILZ3</accession>
<protein>
    <submittedName>
        <fullName evidence="1">CLUMA_CG014611, isoform A</fullName>
    </submittedName>
</protein>
<organism evidence="1 2">
    <name type="scientific">Clunio marinus</name>
    <dbReference type="NCBI Taxonomy" id="568069"/>
    <lineage>
        <taxon>Eukaryota</taxon>
        <taxon>Metazoa</taxon>
        <taxon>Ecdysozoa</taxon>
        <taxon>Arthropoda</taxon>
        <taxon>Hexapoda</taxon>
        <taxon>Insecta</taxon>
        <taxon>Pterygota</taxon>
        <taxon>Neoptera</taxon>
        <taxon>Endopterygota</taxon>
        <taxon>Diptera</taxon>
        <taxon>Nematocera</taxon>
        <taxon>Chironomoidea</taxon>
        <taxon>Chironomidae</taxon>
        <taxon>Clunio</taxon>
    </lineage>
</organism>
<sequence>MHLNEMNLCTCGLHILQNPNIVCILNTCRKVAIKKSSYSYDDELFIAREAPCRQIFFCSLMHLWTMPLDENTGKL</sequence>
<dbReference type="EMBL" id="CVRI01000055">
    <property type="protein sequence ID" value="CRL01261.1"/>
    <property type="molecule type" value="Genomic_DNA"/>
</dbReference>
<evidence type="ECO:0000313" key="2">
    <source>
        <dbReference type="Proteomes" id="UP000183832"/>
    </source>
</evidence>
<reference evidence="1 2" key="1">
    <citation type="submission" date="2015-04" db="EMBL/GenBank/DDBJ databases">
        <authorList>
            <person name="Syromyatnikov M.Y."/>
            <person name="Popov V.N."/>
        </authorList>
    </citation>
    <scope>NUCLEOTIDE SEQUENCE [LARGE SCALE GENOMIC DNA]</scope>
</reference>
<keyword evidence="2" id="KW-1185">Reference proteome</keyword>
<dbReference type="AlphaFoldDB" id="A0A1J1ILZ3"/>